<feature type="region of interest" description="Disordered" evidence="1">
    <location>
        <begin position="32"/>
        <end position="92"/>
    </location>
</feature>
<dbReference type="EMBL" id="QXFT01002786">
    <property type="protein sequence ID" value="KAE9293152.1"/>
    <property type="molecule type" value="Genomic_DNA"/>
</dbReference>
<feature type="compositionally biased region" description="Basic and acidic residues" evidence="1">
    <location>
        <begin position="66"/>
        <end position="75"/>
    </location>
</feature>
<dbReference type="AlphaFoldDB" id="A0A6A4CKX6"/>
<proteinExistence type="predicted"/>
<keyword evidence="3" id="KW-1185">Reference proteome</keyword>
<name>A0A6A4CKX6_9STRA</name>
<organism evidence="2 3">
    <name type="scientific">Phytophthora rubi</name>
    <dbReference type="NCBI Taxonomy" id="129364"/>
    <lineage>
        <taxon>Eukaryota</taxon>
        <taxon>Sar</taxon>
        <taxon>Stramenopiles</taxon>
        <taxon>Oomycota</taxon>
        <taxon>Peronosporomycetes</taxon>
        <taxon>Peronosporales</taxon>
        <taxon>Peronosporaceae</taxon>
        <taxon>Phytophthora</taxon>
    </lineage>
</organism>
<accession>A0A6A4CKX6</accession>
<dbReference type="Proteomes" id="UP000434957">
    <property type="component" value="Unassembled WGS sequence"/>
</dbReference>
<comment type="caution">
    <text evidence="2">The sequence shown here is derived from an EMBL/GenBank/DDBJ whole genome shotgun (WGS) entry which is preliminary data.</text>
</comment>
<sequence length="92" mass="9612">MEADTQASGDESDATVVLEYSEAEESLVVIASDNEGGDRGGNGSRIEGVVVGNTRDEVDDVEDGRDEGVDFRDGRTGIGGEDEDVPTTYAAL</sequence>
<gene>
    <name evidence="2" type="ORF">PR003_g24576</name>
</gene>
<protein>
    <submittedName>
        <fullName evidence="2">Uncharacterized protein</fullName>
    </submittedName>
</protein>
<evidence type="ECO:0000313" key="3">
    <source>
        <dbReference type="Proteomes" id="UP000434957"/>
    </source>
</evidence>
<evidence type="ECO:0000313" key="2">
    <source>
        <dbReference type="EMBL" id="KAE9293152.1"/>
    </source>
</evidence>
<reference evidence="2 3" key="1">
    <citation type="submission" date="2018-08" db="EMBL/GenBank/DDBJ databases">
        <title>Genomic investigation of the strawberry pathogen Phytophthora fragariae indicates pathogenicity is determined by transcriptional variation in three key races.</title>
        <authorList>
            <person name="Adams T.M."/>
            <person name="Armitage A.D."/>
            <person name="Sobczyk M.K."/>
            <person name="Bates H.J."/>
            <person name="Dunwell J.M."/>
            <person name="Nellist C.F."/>
            <person name="Harrison R.J."/>
        </authorList>
    </citation>
    <scope>NUCLEOTIDE SEQUENCE [LARGE SCALE GENOMIC DNA]</scope>
    <source>
        <strain evidence="2 3">SCRP333</strain>
    </source>
</reference>
<evidence type="ECO:0000256" key="1">
    <source>
        <dbReference type="SAM" id="MobiDB-lite"/>
    </source>
</evidence>